<evidence type="ECO:0000313" key="2">
    <source>
        <dbReference type="Proteomes" id="UP000765509"/>
    </source>
</evidence>
<proteinExistence type="predicted"/>
<organism evidence="1 2">
    <name type="scientific">Austropuccinia psidii MF-1</name>
    <dbReference type="NCBI Taxonomy" id="1389203"/>
    <lineage>
        <taxon>Eukaryota</taxon>
        <taxon>Fungi</taxon>
        <taxon>Dikarya</taxon>
        <taxon>Basidiomycota</taxon>
        <taxon>Pucciniomycotina</taxon>
        <taxon>Pucciniomycetes</taxon>
        <taxon>Pucciniales</taxon>
        <taxon>Sphaerophragmiaceae</taxon>
        <taxon>Austropuccinia</taxon>
    </lineage>
</organism>
<evidence type="ECO:0008006" key="3">
    <source>
        <dbReference type="Google" id="ProtNLM"/>
    </source>
</evidence>
<accession>A0A9Q3C180</accession>
<gene>
    <name evidence="1" type="ORF">O181_014575</name>
</gene>
<reference evidence="1" key="1">
    <citation type="submission" date="2021-03" db="EMBL/GenBank/DDBJ databases">
        <title>Draft genome sequence of rust myrtle Austropuccinia psidii MF-1, a brazilian biotype.</title>
        <authorList>
            <person name="Quecine M.C."/>
            <person name="Pachon D.M.R."/>
            <person name="Bonatelli M.L."/>
            <person name="Correr F.H."/>
            <person name="Franceschini L.M."/>
            <person name="Leite T.F."/>
            <person name="Margarido G.R.A."/>
            <person name="Almeida C.A."/>
            <person name="Ferrarezi J.A."/>
            <person name="Labate C.A."/>
        </authorList>
    </citation>
    <scope>NUCLEOTIDE SEQUENCE</scope>
    <source>
        <strain evidence="1">MF-1</strain>
    </source>
</reference>
<comment type="caution">
    <text evidence="1">The sequence shown here is derived from an EMBL/GenBank/DDBJ whole genome shotgun (WGS) entry which is preliminary data.</text>
</comment>
<protein>
    <recommendedName>
        <fullName evidence="3">DUF4939 domain-containing protein</fullName>
    </recommendedName>
</protein>
<dbReference type="Proteomes" id="UP000765509">
    <property type="component" value="Unassembled WGS sequence"/>
</dbReference>
<name>A0A9Q3C180_9BASI</name>
<sequence length="187" mass="21344">MWNTTFKGLGEDCEEEEDSKDTEVVPAILGASNGTGGPNSTQYNNPVSHLYDPSILVIMKKMTQIMANIQAASSSQYSKPLAFKSSSMKAPDCFDGTKPFKVRYFIQFFQLIFHNDQENLSDEKKKFLYATSFLIGRATKWIESYLSNLTNQDPAYHLSKCHFLNPYSSPYLETQMKSEKLKQSWYP</sequence>
<dbReference type="AlphaFoldDB" id="A0A9Q3C180"/>
<dbReference type="EMBL" id="AVOT02003886">
    <property type="protein sequence ID" value="MBW0474860.1"/>
    <property type="molecule type" value="Genomic_DNA"/>
</dbReference>
<evidence type="ECO:0000313" key="1">
    <source>
        <dbReference type="EMBL" id="MBW0474860.1"/>
    </source>
</evidence>
<keyword evidence="2" id="KW-1185">Reference proteome</keyword>